<name>A0ABS0P3J1_9BRAD</name>
<dbReference type="InterPro" id="IPR036291">
    <property type="entry name" value="NAD(P)-bd_dom_sf"/>
</dbReference>
<feature type="compositionally biased region" description="Polar residues" evidence="4">
    <location>
        <begin position="1"/>
        <end position="19"/>
    </location>
</feature>
<feature type="region of interest" description="Disordered" evidence="4">
    <location>
        <begin position="1"/>
        <end position="21"/>
    </location>
</feature>
<comment type="caution">
    <text evidence="6">The sequence shown here is derived from an EMBL/GenBank/DDBJ whole genome shotgun (WGS) entry which is preliminary data.</text>
</comment>
<dbReference type="CDD" id="cd01065">
    <property type="entry name" value="NAD_bind_Shikimate_DH"/>
    <property type="match status" value="1"/>
</dbReference>
<protein>
    <submittedName>
        <fullName evidence="6">Shikimate dehydrogenase</fullName>
    </submittedName>
</protein>
<evidence type="ECO:0000259" key="5">
    <source>
        <dbReference type="Pfam" id="PF08501"/>
    </source>
</evidence>
<evidence type="ECO:0000313" key="6">
    <source>
        <dbReference type="EMBL" id="MBH5387853.1"/>
    </source>
</evidence>
<keyword evidence="2" id="KW-0560">Oxidoreductase</keyword>
<keyword evidence="7" id="KW-1185">Reference proteome</keyword>
<evidence type="ECO:0000256" key="3">
    <source>
        <dbReference type="ARBA" id="ARBA00023141"/>
    </source>
</evidence>
<keyword evidence="3" id="KW-0057">Aromatic amino acid biosynthesis</keyword>
<dbReference type="RefSeq" id="WP_197966756.1">
    <property type="nucleotide sequence ID" value="NZ_JACEGD010000013.1"/>
</dbReference>
<evidence type="ECO:0000256" key="1">
    <source>
        <dbReference type="ARBA" id="ARBA00004871"/>
    </source>
</evidence>
<dbReference type="SUPFAM" id="SSF53223">
    <property type="entry name" value="Aminoacid dehydrogenase-like, N-terminal domain"/>
    <property type="match status" value="1"/>
</dbReference>
<sequence>MAGSESSAVASGQTGSDNEFPNGEMRILGLIGDPVSQVRAPAPMTQRLRHAGLNAALIPLHVPAVVLPLAFGCLKLIRNLDGLVITVPHKIPMAELVDRCSERARLVGAINVARREADGSWSGDILDGVGFVRGLTHRGFNPEGQSAFVIGAGGAGCAVAAELAMAGAVVRVFDVSPDRASALVKRLSRADYPVTAADTPDPRGARLVVNATPLGMRPDDPLPLDPALLSSQMLVADVVMKPPVTSFLEQARARGCEIQLGEAVMLYQLDAQIEFLRENLVVGAPAAR</sequence>
<dbReference type="InterPro" id="IPR046346">
    <property type="entry name" value="Aminoacid_DH-like_N_sf"/>
</dbReference>
<evidence type="ECO:0000256" key="2">
    <source>
        <dbReference type="ARBA" id="ARBA00023002"/>
    </source>
</evidence>
<evidence type="ECO:0000313" key="7">
    <source>
        <dbReference type="Proteomes" id="UP001194539"/>
    </source>
</evidence>
<dbReference type="Pfam" id="PF08501">
    <property type="entry name" value="Shikimate_dh_N"/>
    <property type="match status" value="1"/>
</dbReference>
<feature type="domain" description="Shikimate dehydrogenase substrate binding N-terminal" evidence="5">
    <location>
        <begin position="30"/>
        <end position="112"/>
    </location>
</feature>
<organism evidence="6 7">
    <name type="scientific">Bradyrhizobium diversitatis</name>
    <dbReference type="NCBI Taxonomy" id="2755406"/>
    <lineage>
        <taxon>Bacteria</taxon>
        <taxon>Pseudomonadati</taxon>
        <taxon>Pseudomonadota</taxon>
        <taxon>Alphaproteobacteria</taxon>
        <taxon>Hyphomicrobiales</taxon>
        <taxon>Nitrobacteraceae</taxon>
        <taxon>Bradyrhizobium</taxon>
    </lineage>
</organism>
<evidence type="ECO:0000256" key="4">
    <source>
        <dbReference type="SAM" id="MobiDB-lite"/>
    </source>
</evidence>
<keyword evidence="3" id="KW-0028">Amino-acid biosynthesis</keyword>
<dbReference type="EMBL" id="JACEGD010000013">
    <property type="protein sequence ID" value="MBH5387853.1"/>
    <property type="molecule type" value="Genomic_DNA"/>
</dbReference>
<dbReference type="PANTHER" id="PTHR21089:SF1">
    <property type="entry name" value="BIFUNCTIONAL 3-DEHYDROQUINATE DEHYDRATASE_SHIKIMATE DEHYDROGENASE, CHLOROPLASTIC"/>
    <property type="match status" value="1"/>
</dbReference>
<dbReference type="Gene3D" id="3.40.50.10860">
    <property type="entry name" value="Leucine Dehydrogenase, chain A, domain 1"/>
    <property type="match status" value="1"/>
</dbReference>
<comment type="pathway">
    <text evidence="1">Metabolic intermediate biosynthesis; chorismate biosynthesis; chorismate from D-erythrose 4-phosphate and phosphoenolpyruvate: step 4/7.</text>
</comment>
<dbReference type="InterPro" id="IPR022893">
    <property type="entry name" value="Shikimate_DH_fam"/>
</dbReference>
<dbReference type="Proteomes" id="UP001194539">
    <property type="component" value="Unassembled WGS sequence"/>
</dbReference>
<dbReference type="InterPro" id="IPR013708">
    <property type="entry name" value="Shikimate_DH-bd_N"/>
</dbReference>
<gene>
    <name evidence="6" type="ORF">H1B27_16445</name>
</gene>
<dbReference type="PANTHER" id="PTHR21089">
    <property type="entry name" value="SHIKIMATE DEHYDROGENASE"/>
    <property type="match status" value="1"/>
</dbReference>
<dbReference type="SUPFAM" id="SSF51735">
    <property type="entry name" value="NAD(P)-binding Rossmann-fold domains"/>
    <property type="match status" value="1"/>
</dbReference>
<accession>A0ABS0P3J1</accession>
<reference evidence="6 7" key="1">
    <citation type="submission" date="2020-07" db="EMBL/GenBank/DDBJ databases">
        <title>Bradyrhizobium diversity isolated from nodules of indigenous legumes of Western Australia.</title>
        <authorList>
            <person name="Klepa M.S."/>
        </authorList>
    </citation>
    <scope>NUCLEOTIDE SEQUENCE [LARGE SCALE GENOMIC DNA]</scope>
    <source>
        <strain evidence="6 7">CNPSo 4019</strain>
    </source>
</reference>
<proteinExistence type="predicted"/>
<dbReference type="Gene3D" id="3.40.50.720">
    <property type="entry name" value="NAD(P)-binding Rossmann-like Domain"/>
    <property type="match status" value="1"/>
</dbReference>